<dbReference type="EMBL" id="LNIX01000024">
    <property type="protein sequence ID" value="OXA42985.1"/>
    <property type="molecule type" value="Genomic_DNA"/>
</dbReference>
<gene>
    <name evidence="1" type="ORF">Fcan01_22406</name>
</gene>
<proteinExistence type="predicted"/>
<name>A0A226DBQ9_FOLCA</name>
<evidence type="ECO:0000313" key="2">
    <source>
        <dbReference type="Proteomes" id="UP000198287"/>
    </source>
</evidence>
<keyword evidence="2" id="KW-1185">Reference proteome</keyword>
<reference evidence="1 2" key="1">
    <citation type="submission" date="2015-12" db="EMBL/GenBank/DDBJ databases">
        <title>The genome of Folsomia candida.</title>
        <authorList>
            <person name="Faddeeva A."/>
            <person name="Derks M.F."/>
            <person name="Anvar Y."/>
            <person name="Smit S."/>
            <person name="Van Straalen N."/>
            <person name="Roelofs D."/>
        </authorList>
    </citation>
    <scope>NUCLEOTIDE SEQUENCE [LARGE SCALE GENOMIC DNA]</scope>
    <source>
        <strain evidence="1 2">VU population</strain>
        <tissue evidence="1">Whole body</tissue>
    </source>
</reference>
<sequence length="371" mass="43230">MGLKQHSQIFRNPPNLVTVKIIVFSIFTLFALSENLDLNFTLFQHLDPVCQLLIAHFSLPSEHFPLPTAHTRKGVFIVLLNKTHVPRRVIDNFNYQLETYGPGVFTRAQKSLFPCFIAIVLMQRGDISYMSGLDKPDQLRVISIYQTETLKYFMYYDKMHKLLLFSQARTPTNLPNSLLLRVQINIDILIDEHHFRWGIFKVCVILILRPKIKIWNRICLSCYSHKKIRVAEMRRDDVPHILQNHASFLKHLLPRPNDIVISGVNQELYSTYTSYGKAGTCQNYAEGPFRMIREKKIKPRATLFFALVCLGNFTYRQANAETDLTRRKESDTFREHISVDGPRSLLYIPTLNEGYSFMTCYSGHWCPLTFF</sequence>
<organism evidence="1 2">
    <name type="scientific">Folsomia candida</name>
    <name type="common">Springtail</name>
    <dbReference type="NCBI Taxonomy" id="158441"/>
    <lineage>
        <taxon>Eukaryota</taxon>
        <taxon>Metazoa</taxon>
        <taxon>Ecdysozoa</taxon>
        <taxon>Arthropoda</taxon>
        <taxon>Hexapoda</taxon>
        <taxon>Collembola</taxon>
        <taxon>Entomobryomorpha</taxon>
        <taxon>Isotomoidea</taxon>
        <taxon>Isotomidae</taxon>
        <taxon>Proisotominae</taxon>
        <taxon>Folsomia</taxon>
    </lineage>
</organism>
<dbReference type="Proteomes" id="UP000198287">
    <property type="component" value="Unassembled WGS sequence"/>
</dbReference>
<dbReference type="AlphaFoldDB" id="A0A226DBQ9"/>
<protein>
    <submittedName>
        <fullName evidence="1">Uncharacterized protein</fullName>
    </submittedName>
</protein>
<evidence type="ECO:0000313" key="1">
    <source>
        <dbReference type="EMBL" id="OXA42985.1"/>
    </source>
</evidence>
<comment type="caution">
    <text evidence="1">The sequence shown here is derived from an EMBL/GenBank/DDBJ whole genome shotgun (WGS) entry which is preliminary data.</text>
</comment>
<accession>A0A226DBQ9</accession>